<keyword evidence="1" id="KW-0732">Signal</keyword>
<name>A0ABS0RTA8_9ACTN</name>
<gene>
    <name evidence="2" type="ORF">JBF12_48605</name>
</gene>
<evidence type="ECO:0000256" key="1">
    <source>
        <dbReference type="SAM" id="SignalP"/>
    </source>
</evidence>
<organism evidence="2 3">
    <name type="scientific">Streptomyces javensis</name>
    <dbReference type="NCBI Taxonomy" id="114698"/>
    <lineage>
        <taxon>Bacteria</taxon>
        <taxon>Bacillati</taxon>
        <taxon>Actinomycetota</taxon>
        <taxon>Actinomycetes</taxon>
        <taxon>Kitasatosporales</taxon>
        <taxon>Streptomycetaceae</taxon>
        <taxon>Streptomyces</taxon>
        <taxon>Streptomyces violaceusniger group</taxon>
    </lineage>
</organism>
<dbReference type="Proteomes" id="UP000638849">
    <property type="component" value="Unassembled WGS sequence"/>
</dbReference>
<evidence type="ECO:0000313" key="3">
    <source>
        <dbReference type="Proteomes" id="UP000638849"/>
    </source>
</evidence>
<keyword evidence="3" id="KW-1185">Reference proteome</keyword>
<comment type="caution">
    <text evidence="2">The sequence shown here is derived from an EMBL/GenBank/DDBJ whole genome shotgun (WGS) entry which is preliminary data.</text>
</comment>
<reference evidence="2 3" key="1">
    <citation type="submission" date="2020-12" db="EMBL/GenBank/DDBJ databases">
        <authorList>
            <person name="Kusuma A.B."/>
            <person name="Nouioui I."/>
            <person name="Goodfellow M."/>
        </authorList>
    </citation>
    <scope>NUCLEOTIDE SEQUENCE [LARGE SCALE GENOMIC DNA]</scope>
    <source>
        <strain evidence="2 3">DSM 41764</strain>
    </source>
</reference>
<feature type="non-terminal residue" evidence="2">
    <location>
        <position position="76"/>
    </location>
</feature>
<accession>A0ABS0RTA8</accession>
<protein>
    <submittedName>
        <fullName evidence="2">Uncharacterized protein</fullName>
    </submittedName>
</protein>
<feature type="chain" id="PRO_5046974940" evidence="1">
    <location>
        <begin position="23"/>
        <end position="76"/>
    </location>
</feature>
<dbReference type="EMBL" id="JAEEAQ010001765">
    <property type="protein sequence ID" value="MBI0320682.1"/>
    <property type="molecule type" value="Genomic_DNA"/>
</dbReference>
<evidence type="ECO:0000313" key="2">
    <source>
        <dbReference type="EMBL" id="MBI0320682.1"/>
    </source>
</evidence>
<proteinExistence type="predicted"/>
<sequence>MNSMIRLLPLALASALPLAALAQAPSAPSAAERIAPAPHCLDARDVRQVEQETPTAIAVRDGRGQAFRIDFSAACP</sequence>
<feature type="signal peptide" evidence="1">
    <location>
        <begin position="1"/>
        <end position="22"/>
    </location>
</feature>